<reference evidence="1 2" key="1">
    <citation type="submission" date="2021-06" db="EMBL/GenBank/DDBJ databases">
        <title>Caerostris darwini draft genome.</title>
        <authorList>
            <person name="Kono N."/>
            <person name="Arakawa K."/>
        </authorList>
    </citation>
    <scope>NUCLEOTIDE SEQUENCE [LARGE SCALE GENOMIC DNA]</scope>
</reference>
<keyword evidence="2" id="KW-1185">Reference proteome</keyword>
<gene>
    <name evidence="1" type="ORF">CDAR_401611</name>
</gene>
<dbReference type="EMBL" id="BPLQ01006728">
    <property type="protein sequence ID" value="GIY24719.1"/>
    <property type="molecule type" value="Genomic_DNA"/>
</dbReference>
<organism evidence="1 2">
    <name type="scientific">Caerostris darwini</name>
    <dbReference type="NCBI Taxonomy" id="1538125"/>
    <lineage>
        <taxon>Eukaryota</taxon>
        <taxon>Metazoa</taxon>
        <taxon>Ecdysozoa</taxon>
        <taxon>Arthropoda</taxon>
        <taxon>Chelicerata</taxon>
        <taxon>Arachnida</taxon>
        <taxon>Araneae</taxon>
        <taxon>Araneomorphae</taxon>
        <taxon>Entelegynae</taxon>
        <taxon>Araneoidea</taxon>
        <taxon>Araneidae</taxon>
        <taxon>Caerostris</taxon>
    </lineage>
</organism>
<proteinExistence type="predicted"/>
<comment type="caution">
    <text evidence="1">The sequence shown here is derived from an EMBL/GenBank/DDBJ whole genome shotgun (WGS) entry which is preliminary data.</text>
</comment>
<evidence type="ECO:0000313" key="1">
    <source>
        <dbReference type="EMBL" id="GIY24719.1"/>
    </source>
</evidence>
<dbReference type="AlphaFoldDB" id="A0AAV4RUC8"/>
<sequence>MKRKTTEREIKWKGCWEGGEVIFFHRPATNWAFLKRAFYFVSCSHKADSPLQGTNDRFVTPLEKLLSGGIKKCTRLSKDGVTVPAIRGMSSRDRGIAFIPSNTYNGTS</sequence>
<evidence type="ECO:0000313" key="2">
    <source>
        <dbReference type="Proteomes" id="UP001054837"/>
    </source>
</evidence>
<dbReference type="Proteomes" id="UP001054837">
    <property type="component" value="Unassembled WGS sequence"/>
</dbReference>
<protein>
    <submittedName>
        <fullName evidence="1">Uncharacterized protein</fullName>
    </submittedName>
</protein>
<accession>A0AAV4RUC8</accession>
<name>A0AAV4RUC8_9ARAC</name>